<protein>
    <submittedName>
        <fullName evidence="2">Uncharacterized protein</fullName>
    </submittedName>
</protein>
<dbReference type="EMBL" id="LNGC01000292">
    <property type="protein sequence ID" value="KYC44336.1"/>
    <property type="molecule type" value="Genomic_DNA"/>
</dbReference>
<name>A0A150IH69_9EURY</name>
<reference evidence="2 3" key="1">
    <citation type="journal article" date="2016" name="ISME J.">
        <title>Chasing the elusive Euryarchaeota class WSA2: genomes reveal a uniquely fastidious methyl-reducing methanogen.</title>
        <authorList>
            <person name="Nobu M.K."/>
            <person name="Narihiro T."/>
            <person name="Kuroda K."/>
            <person name="Mei R."/>
            <person name="Liu W.T."/>
        </authorList>
    </citation>
    <scope>NUCLEOTIDE SEQUENCE [LARGE SCALE GENOMIC DNA]</scope>
    <source>
        <strain evidence="2">U1lsi0528_Bin055</strain>
    </source>
</reference>
<comment type="caution">
    <text evidence="2">The sequence shown here is derived from an EMBL/GenBank/DDBJ whole genome shotgun (WGS) entry which is preliminary data.</text>
</comment>
<evidence type="ECO:0000256" key="1">
    <source>
        <dbReference type="SAM" id="Phobius"/>
    </source>
</evidence>
<keyword evidence="1" id="KW-1133">Transmembrane helix</keyword>
<organism evidence="2 3">
    <name type="scientific">Candidatus Methanofastidiosum methylothiophilum</name>
    <dbReference type="NCBI Taxonomy" id="1705564"/>
    <lineage>
        <taxon>Archaea</taxon>
        <taxon>Methanobacteriati</taxon>
        <taxon>Methanobacteriota</taxon>
        <taxon>Stenosarchaea group</taxon>
        <taxon>Candidatus Methanofastidiosia</taxon>
        <taxon>Candidatus Methanofastidiosales</taxon>
        <taxon>Candidatus Methanofastidiosaceae</taxon>
        <taxon>Candidatus Methanofastidiosum</taxon>
    </lineage>
</organism>
<sequence length="120" mass="12960">MKIFAALLVLIVFCTGVQAYSVPPMNITNTTQQVVIDETEAAEIPISENEKVLELDARSHPVETEPIMITTAITNSIIGQNSESNIKSVNSVNNKGSYAVLGIALILLTLIAVSIHNIRK</sequence>
<evidence type="ECO:0000313" key="2">
    <source>
        <dbReference type="EMBL" id="KYC44336.1"/>
    </source>
</evidence>
<keyword evidence="1" id="KW-0472">Membrane</keyword>
<feature type="transmembrane region" description="Helical" evidence="1">
    <location>
        <begin position="98"/>
        <end position="118"/>
    </location>
</feature>
<evidence type="ECO:0000313" key="3">
    <source>
        <dbReference type="Proteomes" id="UP000075398"/>
    </source>
</evidence>
<dbReference type="AlphaFoldDB" id="A0A150IH69"/>
<proteinExistence type="predicted"/>
<keyword evidence="1" id="KW-0812">Transmembrane</keyword>
<gene>
    <name evidence="2" type="ORF">AMQ22_02315</name>
</gene>
<dbReference type="Proteomes" id="UP000075398">
    <property type="component" value="Unassembled WGS sequence"/>
</dbReference>
<accession>A0A150IH69</accession>